<dbReference type="EMBL" id="JACHGZ010000011">
    <property type="protein sequence ID" value="MBB5148869.1"/>
    <property type="molecule type" value="Genomic_DNA"/>
</dbReference>
<dbReference type="PANTHER" id="PTHR30469">
    <property type="entry name" value="MULTIDRUG RESISTANCE PROTEIN MDTA"/>
    <property type="match status" value="1"/>
</dbReference>
<proteinExistence type="inferred from homology"/>
<dbReference type="Gene3D" id="1.20.1600.10">
    <property type="entry name" value="Outer membrane efflux proteins (OEP)"/>
    <property type="match status" value="1"/>
</dbReference>
<dbReference type="AlphaFoldDB" id="A0A840PQU1"/>
<reference evidence="5 6" key="1">
    <citation type="submission" date="2020-08" db="EMBL/GenBank/DDBJ databases">
        <title>Genomic Encyclopedia of Type Strains, Phase IV (KMG-IV): sequencing the most valuable type-strain genomes for metagenomic binning, comparative biology and taxonomic classification.</title>
        <authorList>
            <person name="Goeker M."/>
        </authorList>
    </citation>
    <scope>NUCLEOTIDE SEQUENCE [LARGE SCALE GENOMIC DNA]</scope>
    <source>
        <strain evidence="5 6">DSM 10633</strain>
    </source>
</reference>
<feature type="domain" description="Multidrug resistance protein MdtA-like barrel-sandwich hybrid" evidence="3">
    <location>
        <begin position="62"/>
        <end position="302"/>
    </location>
</feature>
<keyword evidence="2" id="KW-0175">Coiled coil</keyword>
<evidence type="ECO:0000259" key="3">
    <source>
        <dbReference type="Pfam" id="PF25917"/>
    </source>
</evidence>
<keyword evidence="6" id="KW-1185">Reference proteome</keyword>
<sequence length="458" mass="49716">MTKKGIIGTLLLLTSIILLVGCNNSTEETEVPETEIPVKVATVTFGALTDDNELSGTILPENEVAVLPKAVGEIKAIYVKKGDKVKQGDILAQLDDTAERNAMEQQQKSLEQAQASLKSAQNGKVRAENSYKQAQASLKSAEASLQQAKENLKNLDFQIQNARNSWEQAKRNLDRMKALYEAGLISLQDYENAQNAERSAKIALDQAELSKKTTENEGIRMQEVAVEQAQINVELAQTSMKDAEIAVEQAQIQVDQAQLAVDAAKDRLDDKVIKATIAGEITEINGEVGEMASNANPFATIVAKDSVKLSVKITANQLSSFEVGDVLDVKVAGLEGTFKGNVAYVSSVSSGFGLFTVDINIDNKEQKIRPGMIASVIVEEIKQANSLLIPVEAIVQKEGKTVVFIVSEGKAEQREVEILKYSTDLVAVVGELKENEQVVISGQNLLDDGNKVRIMEEE</sequence>
<dbReference type="GO" id="GO:0015562">
    <property type="term" value="F:efflux transmembrane transporter activity"/>
    <property type="evidence" value="ECO:0007669"/>
    <property type="project" value="TreeGrafter"/>
</dbReference>
<dbReference type="Proteomes" id="UP000557217">
    <property type="component" value="Unassembled WGS sequence"/>
</dbReference>
<dbReference type="Gene3D" id="2.40.30.170">
    <property type="match status" value="1"/>
</dbReference>
<dbReference type="PANTHER" id="PTHR30469:SF15">
    <property type="entry name" value="HLYD FAMILY OF SECRETION PROTEINS"/>
    <property type="match status" value="1"/>
</dbReference>
<dbReference type="Pfam" id="PF25989">
    <property type="entry name" value="YknX_C"/>
    <property type="match status" value="1"/>
</dbReference>
<dbReference type="InterPro" id="IPR006143">
    <property type="entry name" value="RND_pump_MFP"/>
</dbReference>
<dbReference type="GO" id="GO:1990281">
    <property type="term" value="C:efflux pump complex"/>
    <property type="evidence" value="ECO:0007669"/>
    <property type="project" value="TreeGrafter"/>
</dbReference>
<dbReference type="PRINTS" id="PR01490">
    <property type="entry name" value="RTXTOXIND"/>
</dbReference>
<feature type="domain" description="YknX-like C-terminal permuted SH3-like" evidence="4">
    <location>
        <begin position="388"/>
        <end position="453"/>
    </location>
</feature>
<dbReference type="SUPFAM" id="SSF111369">
    <property type="entry name" value="HlyD-like secretion proteins"/>
    <property type="match status" value="2"/>
</dbReference>
<name>A0A840PQU1_URETH</name>
<dbReference type="SUPFAM" id="SSF56954">
    <property type="entry name" value="Outer membrane efflux proteins (OEP)"/>
    <property type="match status" value="1"/>
</dbReference>
<dbReference type="Pfam" id="PF25917">
    <property type="entry name" value="BSH_RND"/>
    <property type="match status" value="1"/>
</dbReference>
<dbReference type="RefSeq" id="WP_016838506.1">
    <property type="nucleotide sequence ID" value="NZ_JAAXPW010000012.1"/>
</dbReference>
<dbReference type="InterPro" id="IPR058637">
    <property type="entry name" value="YknX-like_C"/>
</dbReference>
<dbReference type="InterPro" id="IPR058625">
    <property type="entry name" value="MdtA-like_BSH"/>
</dbReference>
<feature type="coiled-coil region" evidence="2">
    <location>
        <begin position="100"/>
        <end position="267"/>
    </location>
</feature>
<accession>A0A840PQU1</accession>
<evidence type="ECO:0000256" key="2">
    <source>
        <dbReference type="SAM" id="Coils"/>
    </source>
</evidence>
<evidence type="ECO:0000313" key="5">
    <source>
        <dbReference type="EMBL" id="MBB5148869.1"/>
    </source>
</evidence>
<organism evidence="5 6">
    <name type="scientific">Ureibacillus thermosphaericus</name>
    <dbReference type="NCBI Taxonomy" id="51173"/>
    <lineage>
        <taxon>Bacteria</taxon>
        <taxon>Bacillati</taxon>
        <taxon>Bacillota</taxon>
        <taxon>Bacilli</taxon>
        <taxon>Bacillales</taxon>
        <taxon>Caryophanaceae</taxon>
        <taxon>Ureibacillus</taxon>
    </lineage>
</organism>
<dbReference type="Gene3D" id="2.40.50.100">
    <property type="match status" value="1"/>
</dbReference>
<dbReference type="Gene3D" id="2.40.420.20">
    <property type="match status" value="1"/>
</dbReference>
<evidence type="ECO:0000259" key="4">
    <source>
        <dbReference type="Pfam" id="PF25989"/>
    </source>
</evidence>
<dbReference type="PROSITE" id="PS51257">
    <property type="entry name" value="PROKAR_LIPOPROTEIN"/>
    <property type="match status" value="1"/>
</dbReference>
<protein>
    <submittedName>
        <fullName evidence="5">RND family efflux transporter MFP subunit</fullName>
    </submittedName>
</protein>
<gene>
    <name evidence="5" type="ORF">HNR36_001255</name>
</gene>
<comment type="caution">
    <text evidence="5">The sequence shown here is derived from an EMBL/GenBank/DDBJ whole genome shotgun (WGS) entry which is preliminary data.</text>
</comment>
<evidence type="ECO:0000256" key="1">
    <source>
        <dbReference type="ARBA" id="ARBA00009477"/>
    </source>
</evidence>
<evidence type="ECO:0000313" key="6">
    <source>
        <dbReference type="Proteomes" id="UP000557217"/>
    </source>
</evidence>
<dbReference type="NCBIfam" id="TIGR01730">
    <property type="entry name" value="RND_mfp"/>
    <property type="match status" value="1"/>
</dbReference>
<comment type="similarity">
    <text evidence="1">Belongs to the membrane fusion protein (MFP) (TC 8.A.1) family.</text>
</comment>